<evidence type="ECO:0000256" key="1">
    <source>
        <dbReference type="SAM" id="Phobius"/>
    </source>
</evidence>
<feature type="transmembrane region" description="Helical" evidence="1">
    <location>
        <begin position="161"/>
        <end position="186"/>
    </location>
</feature>
<dbReference type="InterPro" id="IPR028096">
    <property type="entry name" value="EfeO_Cupredoxin"/>
</dbReference>
<feature type="domain" description="EfeO-type cupredoxin-like" evidence="3">
    <location>
        <begin position="359"/>
        <end position="445"/>
    </location>
</feature>
<keyword evidence="1" id="KW-0472">Membrane</keyword>
<feature type="domain" description="Urease accessory protein UreH-like transmembrane" evidence="2">
    <location>
        <begin position="117"/>
        <end position="324"/>
    </location>
</feature>
<reference evidence="4" key="2">
    <citation type="journal article" date="2021" name="Microbiome">
        <title>Successional dynamics and alternative stable states in a saline activated sludge microbial community over 9 years.</title>
        <authorList>
            <person name="Wang Y."/>
            <person name="Ye J."/>
            <person name="Ju F."/>
            <person name="Liu L."/>
            <person name="Boyd J.A."/>
            <person name="Deng Y."/>
            <person name="Parks D.H."/>
            <person name="Jiang X."/>
            <person name="Yin X."/>
            <person name="Woodcroft B.J."/>
            <person name="Tyson G.W."/>
            <person name="Hugenholtz P."/>
            <person name="Polz M.F."/>
            <person name="Zhang T."/>
        </authorList>
    </citation>
    <scope>NUCLEOTIDE SEQUENCE</scope>
    <source>
        <strain evidence="4">HKST-UBA03</strain>
    </source>
</reference>
<evidence type="ECO:0000259" key="2">
    <source>
        <dbReference type="Pfam" id="PF13386"/>
    </source>
</evidence>
<dbReference type="EMBL" id="JAGQKZ010000017">
    <property type="protein sequence ID" value="MCA9392066.1"/>
    <property type="molecule type" value="Genomic_DNA"/>
</dbReference>
<dbReference type="PANTHER" id="PTHR42208">
    <property type="entry name" value="HEAVY METAL TRANSPORTER-RELATED"/>
    <property type="match status" value="1"/>
</dbReference>
<dbReference type="Pfam" id="PF13473">
    <property type="entry name" value="Cupredoxin_1"/>
    <property type="match status" value="1"/>
</dbReference>
<feature type="transmembrane region" description="Helical" evidence="1">
    <location>
        <begin position="192"/>
        <end position="212"/>
    </location>
</feature>
<dbReference type="Gene3D" id="2.60.40.420">
    <property type="entry name" value="Cupredoxins - blue copper proteins"/>
    <property type="match status" value="1"/>
</dbReference>
<feature type="transmembrane region" description="Helical" evidence="1">
    <location>
        <begin position="114"/>
        <end position="140"/>
    </location>
</feature>
<organism evidence="4 5">
    <name type="scientific">candidate division WWE3 bacterium</name>
    <dbReference type="NCBI Taxonomy" id="2053526"/>
    <lineage>
        <taxon>Bacteria</taxon>
        <taxon>Katanobacteria</taxon>
    </lineage>
</organism>
<dbReference type="InterPro" id="IPR039447">
    <property type="entry name" value="UreH-like_TM_dom"/>
</dbReference>
<evidence type="ECO:0000313" key="4">
    <source>
        <dbReference type="EMBL" id="MCA9392066.1"/>
    </source>
</evidence>
<reference evidence="4" key="1">
    <citation type="submission" date="2020-04" db="EMBL/GenBank/DDBJ databases">
        <authorList>
            <person name="Zhang T."/>
        </authorList>
    </citation>
    <scope>NUCLEOTIDE SEQUENCE</scope>
    <source>
        <strain evidence="4">HKST-UBA03</strain>
    </source>
</reference>
<feature type="transmembrane region" description="Helical" evidence="1">
    <location>
        <begin position="79"/>
        <end position="102"/>
    </location>
</feature>
<name>A0A955RQW1_UNCKA</name>
<protein>
    <submittedName>
        <fullName evidence="4">Sulfite exporter TauE/SafE family protein</fullName>
    </submittedName>
</protein>
<comment type="caution">
    <text evidence="4">The sequence shown here is derived from an EMBL/GenBank/DDBJ whole genome shotgun (WGS) entry which is preliminary data.</text>
</comment>
<dbReference type="PANTHER" id="PTHR42208:SF1">
    <property type="entry name" value="HEAVY METAL TRANSPORTER"/>
    <property type="match status" value="1"/>
</dbReference>
<dbReference type="Proteomes" id="UP000751518">
    <property type="component" value="Unassembled WGS sequence"/>
</dbReference>
<dbReference type="InterPro" id="IPR008972">
    <property type="entry name" value="Cupredoxin"/>
</dbReference>
<dbReference type="AlphaFoldDB" id="A0A955RQW1"/>
<gene>
    <name evidence="4" type="ORF">KC614_02580</name>
</gene>
<keyword evidence="1" id="KW-1133">Transmembrane helix</keyword>
<dbReference type="SUPFAM" id="SSF49503">
    <property type="entry name" value="Cupredoxins"/>
    <property type="match status" value="1"/>
</dbReference>
<feature type="transmembrane region" description="Helical" evidence="1">
    <location>
        <begin position="280"/>
        <end position="301"/>
    </location>
</feature>
<feature type="transmembrane region" description="Helical" evidence="1">
    <location>
        <begin position="313"/>
        <end position="331"/>
    </location>
</feature>
<proteinExistence type="predicted"/>
<dbReference type="Pfam" id="PF13386">
    <property type="entry name" value="DsbD_2"/>
    <property type="match status" value="1"/>
</dbReference>
<keyword evidence="1" id="KW-0812">Transmembrane</keyword>
<evidence type="ECO:0000259" key="3">
    <source>
        <dbReference type="Pfam" id="PF13473"/>
    </source>
</evidence>
<feature type="transmembrane region" description="Helical" evidence="1">
    <location>
        <begin position="246"/>
        <end position="268"/>
    </location>
</feature>
<evidence type="ECO:0000313" key="5">
    <source>
        <dbReference type="Proteomes" id="UP000751518"/>
    </source>
</evidence>
<accession>A0A955RQW1</accession>
<sequence>MIKSTLETIEGVLSVDASTSSGEVIITHKKGLYPDLKRLNKALAEYGYTLGYKDDDSERSLIYFENGGIFYNPAKMKQFLGTSLVVLVLVAAFYLISGSGIASRVMVSSDTGPLVYLLFGLVAGASTCAALVGGVLLSLSKSWNKIYASQGSRLSAAVPHVMFYTGRLIAFALAGGVLALVGASITETITKATPVITVVVSSVMFVLGLQMLNVSWAKKIRIALPSGVGFRVSESSTDNKGKFGPLSIGAASLLLPCGMTLTAFIASITSGSFVVGAINMFSFAFGTMLSLSFISIVSIGFSNHKIWSNRFNTVAGIMVLFFAIFTLNAQLNAAGLPSLTDVSSFINPGSSTQAVEDGSKNVQVIKMVANRSGYSPTSFTVRSGVPVRWEVNNTGASGCTNVLIARDFFSGNFPLNPGVNVKEFTPQKPGTYKFSCWMGMVSGVIKVT</sequence>